<evidence type="ECO:0000313" key="2">
    <source>
        <dbReference type="EMBL" id="GLQ64760.1"/>
    </source>
</evidence>
<proteinExistence type="predicted"/>
<keyword evidence="3" id="KW-1185">Reference proteome</keyword>
<gene>
    <name evidence="2" type="ORF">GCM10007870_03440</name>
</gene>
<protein>
    <submittedName>
        <fullName evidence="2">Uncharacterized protein</fullName>
    </submittedName>
</protein>
<dbReference type="Proteomes" id="UP001156629">
    <property type="component" value="Unassembled WGS sequence"/>
</dbReference>
<name>A0ABQ5WP82_9PROT</name>
<comment type="caution">
    <text evidence="2">The sequence shown here is derived from an EMBL/GenBank/DDBJ whole genome shotgun (WGS) entry which is preliminary data.</text>
</comment>
<accession>A0ABQ5WP82</accession>
<feature type="region of interest" description="Disordered" evidence="1">
    <location>
        <begin position="69"/>
        <end position="93"/>
    </location>
</feature>
<reference evidence="3" key="1">
    <citation type="journal article" date="2019" name="Int. J. Syst. Evol. Microbiol.">
        <title>The Global Catalogue of Microorganisms (GCM) 10K type strain sequencing project: providing services to taxonomists for standard genome sequencing and annotation.</title>
        <authorList>
            <consortium name="The Broad Institute Genomics Platform"/>
            <consortium name="The Broad Institute Genome Sequencing Center for Infectious Disease"/>
            <person name="Wu L."/>
            <person name="Ma J."/>
        </authorList>
    </citation>
    <scope>NUCLEOTIDE SEQUENCE [LARGE SCALE GENOMIC DNA]</scope>
    <source>
        <strain evidence="3">NBRC 3266</strain>
    </source>
</reference>
<sequence>MATDQPTRLDIHPCPATRRKDAGWSIKQALDDAAFAVAKRRFAMACKDFGNRAPGRAFDFDVRIDERQAADLGEAPSDGGFASTHHPDEDNRA</sequence>
<evidence type="ECO:0000256" key="1">
    <source>
        <dbReference type="SAM" id="MobiDB-lite"/>
    </source>
</evidence>
<evidence type="ECO:0000313" key="3">
    <source>
        <dbReference type="Proteomes" id="UP001156629"/>
    </source>
</evidence>
<organism evidence="2 3">
    <name type="scientific">Gluconobacter kondonii</name>
    <dbReference type="NCBI Taxonomy" id="941463"/>
    <lineage>
        <taxon>Bacteria</taxon>
        <taxon>Pseudomonadati</taxon>
        <taxon>Pseudomonadota</taxon>
        <taxon>Alphaproteobacteria</taxon>
        <taxon>Acetobacterales</taxon>
        <taxon>Acetobacteraceae</taxon>
        <taxon>Gluconobacter</taxon>
    </lineage>
</organism>
<dbReference type="EMBL" id="BSNV01000002">
    <property type="protein sequence ID" value="GLQ64760.1"/>
    <property type="molecule type" value="Genomic_DNA"/>
</dbReference>